<dbReference type="InterPro" id="IPR011146">
    <property type="entry name" value="HIT-like"/>
</dbReference>
<proteinExistence type="predicted"/>
<dbReference type="Gene3D" id="3.30.428.10">
    <property type="entry name" value="HIT-like"/>
    <property type="match status" value="1"/>
</dbReference>
<organism evidence="2">
    <name type="scientific">marine sediment metagenome</name>
    <dbReference type="NCBI Taxonomy" id="412755"/>
    <lineage>
        <taxon>unclassified sequences</taxon>
        <taxon>metagenomes</taxon>
        <taxon>ecological metagenomes</taxon>
    </lineage>
</organism>
<dbReference type="InterPro" id="IPR036265">
    <property type="entry name" value="HIT-like_sf"/>
</dbReference>
<feature type="domain" description="HIT" evidence="1">
    <location>
        <begin position="1"/>
        <end position="103"/>
    </location>
</feature>
<accession>A0A0F9YY88</accession>
<dbReference type="Pfam" id="PF01230">
    <property type="entry name" value="HIT"/>
    <property type="match status" value="1"/>
</dbReference>
<dbReference type="PROSITE" id="PS51084">
    <property type="entry name" value="HIT_2"/>
    <property type="match status" value="1"/>
</dbReference>
<sequence length="144" mass="16287">MFELHPQLAKDGILVGDFRLSRLLLINDKQYPWFVLVPRRPGMTEIFQLDEVDRVQLLKESCLLAQVMTTVFATQKLNIAALGNMVSQLHVHHIARYPSDPAWPAPVWGKAPAVPYSENDRVERIAVMREALTAHLVDGKFSNG</sequence>
<reference evidence="2" key="1">
    <citation type="journal article" date="2015" name="Nature">
        <title>Complex archaea that bridge the gap between prokaryotes and eukaryotes.</title>
        <authorList>
            <person name="Spang A."/>
            <person name="Saw J.H."/>
            <person name="Jorgensen S.L."/>
            <person name="Zaremba-Niedzwiedzka K."/>
            <person name="Martijn J."/>
            <person name="Lind A.E."/>
            <person name="van Eijk R."/>
            <person name="Schleper C."/>
            <person name="Guy L."/>
            <person name="Ettema T.J."/>
        </authorList>
    </citation>
    <scope>NUCLEOTIDE SEQUENCE</scope>
</reference>
<name>A0A0F9YY88_9ZZZZ</name>
<gene>
    <name evidence="2" type="ORF">LCGC14_0032340</name>
</gene>
<dbReference type="AlphaFoldDB" id="A0A0F9YY88"/>
<dbReference type="EMBL" id="LAZR01000006">
    <property type="protein sequence ID" value="KKO09739.1"/>
    <property type="molecule type" value="Genomic_DNA"/>
</dbReference>
<evidence type="ECO:0000259" key="1">
    <source>
        <dbReference type="PROSITE" id="PS51084"/>
    </source>
</evidence>
<dbReference type="PIRSF" id="PIRSF000714">
    <property type="entry name" value="HIT"/>
    <property type="match status" value="1"/>
</dbReference>
<dbReference type="InterPro" id="IPR026026">
    <property type="entry name" value="HIT_Hint"/>
</dbReference>
<dbReference type="GO" id="GO:0003824">
    <property type="term" value="F:catalytic activity"/>
    <property type="evidence" value="ECO:0007669"/>
    <property type="project" value="InterPro"/>
</dbReference>
<protein>
    <recommendedName>
        <fullName evidence="1">HIT domain-containing protein</fullName>
    </recommendedName>
</protein>
<evidence type="ECO:0000313" key="2">
    <source>
        <dbReference type="EMBL" id="KKO09739.1"/>
    </source>
</evidence>
<comment type="caution">
    <text evidence="2">The sequence shown here is derived from an EMBL/GenBank/DDBJ whole genome shotgun (WGS) entry which is preliminary data.</text>
</comment>
<dbReference type="SUPFAM" id="SSF54197">
    <property type="entry name" value="HIT-like"/>
    <property type="match status" value="1"/>
</dbReference>